<dbReference type="InterPro" id="IPR016032">
    <property type="entry name" value="Sig_transdc_resp-reg_C-effctor"/>
</dbReference>
<dbReference type="SMART" id="SM00421">
    <property type="entry name" value="HTH_LUXR"/>
    <property type="match status" value="1"/>
</dbReference>
<proteinExistence type="predicted"/>
<gene>
    <name evidence="2" type="ORF">NCI00_11990</name>
</gene>
<name>A0ABT1FN15_9BACT</name>
<dbReference type="Gene3D" id="1.10.10.10">
    <property type="entry name" value="Winged helix-like DNA-binding domain superfamily/Winged helix DNA-binding domain"/>
    <property type="match status" value="1"/>
</dbReference>
<organism evidence="2 3">
    <name type="scientific">Runella salmonicolor</name>
    <dbReference type="NCBI Taxonomy" id="2950278"/>
    <lineage>
        <taxon>Bacteria</taxon>
        <taxon>Pseudomonadati</taxon>
        <taxon>Bacteroidota</taxon>
        <taxon>Cytophagia</taxon>
        <taxon>Cytophagales</taxon>
        <taxon>Spirosomataceae</taxon>
        <taxon>Runella</taxon>
    </lineage>
</organism>
<evidence type="ECO:0000313" key="3">
    <source>
        <dbReference type="Proteomes" id="UP001204772"/>
    </source>
</evidence>
<reference evidence="2 3" key="1">
    <citation type="submission" date="2022-06" db="EMBL/GenBank/DDBJ databases">
        <title>Runella sp. S5 genome sequencing.</title>
        <authorList>
            <person name="Park S."/>
        </authorList>
    </citation>
    <scope>NUCLEOTIDE SEQUENCE [LARGE SCALE GENOMIC DNA]</scope>
    <source>
        <strain evidence="2 3">S5</strain>
    </source>
</reference>
<dbReference type="PROSITE" id="PS00622">
    <property type="entry name" value="HTH_LUXR_1"/>
    <property type="match status" value="1"/>
</dbReference>
<dbReference type="SUPFAM" id="SSF46894">
    <property type="entry name" value="C-terminal effector domain of the bipartite response regulators"/>
    <property type="match status" value="1"/>
</dbReference>
<dbReference type="EMBL" id="JAMZEL010000004">
    <property type="protein sequence ID" value="MCP1383154.1"/>
    <property type="molecule type" value="Genomic_DNA"/>
</dbReference>
<comment type="caution">
    <text evidence="2">The sequence shown here is derived from an EMBL/GenBank/DDBJ whole genome shotgun (WGS) entry which is preliminary data.</text>
</comment>
<accession>A0ABT1FN15</accession>
<evidence type="ECO:0000259" key="1">
    <source>
        <dbReference type="PROSITE" id="PS00622"/>
    </source>
</evidence>
<dbReference type="Pfam" id="PF00196">
    <property type="entry name" value="GerE"/>
    <property type="match status" value="1"/>
</dbReference>
<dbReference type="InterPro" id="IPR000792">
    <property type="entry name" value="Tscrpt_reg_LuxR_C"/>
</dbReference>
<sequence length="100" mass="11381">MSLILSQKLLALAYQQPRIKPENVQSLAGLTSQEVIVLIHLADDLTAVEIAKAMRIKPKSIANYKERIADKLYLGGCRALRRFAIQHQEFLHLLKKEVMK</sequence>
<dbReference type="Proteomes" id="UP001204772">
    <property type="component" value="Unassembled WGS sequence"/>
</dbReference>
<keyword evidence="3" id="KW-1185">Reference proteome</keyword>
<dbReference type="InterPro" id="IPR036388">
    <property type="entry name" value="WH-like_DNA-bd_sf"/>
</dbReference>
<protein>
    <submittedName>
        <fullName evidence="2">LuxR C-terminal-related transcriptional regulator</fullName>
    </submittedName>
</protein>
<feature type="domain" description="HTH luxR-type" evidence="1">
    <location>
        <begin position="44"/>
        <end position="71"/>
    </location>
</feature>
<evidence type="ECO:0000313" key="2">
    <source>
        <dbReference type="EMBL" id="MCP1383154.1"/>
    </source>
</evidence>
<dbReference type="RefSeq" id="WP_253527797.1">
    <property type="nucleotide sequence ID" value="NZ_JAMZEL010000004.1"/>
</dbReference>